<name>A0A6J4RSJ2_9ACTN</name>
<gene>
    <name evidence="2" type="ORF">AVDCRST_MAG25-2467</name>
</gene>
<feature type="compositionally biased region" description="Low complexity" evidence="1">
    <location>
        <begin position="12"/>
        <end position="21"/>
    </location>
</feature>
<proteinExistence type="predicted"/>
<dbReference type="AlphaFoldDB" id="A0A6J4RSJ2"/>
<feature type="compositionally biased region" description="Low complexity" evidence="1">
    <location>
        <begin position="52"/>
        <end position="63"/>
    </location>
</feature>
<feature type="non-terminal residue" evidence="2">
    <location>
        <position position="1"/>
    </location>
</feature>
<feature type="non-terminal residue" evidence="2">
    <location>
        <position position="93"/>
    </location>
</feature>
<dbReference type="EMBL" id="CADCVI010000155">
    <property type="protein sequence ID" value="CAA9476619.1"/>
    <property type="molecule type" value="Genomic_DNA"/>
</dbReference>
<feature type="compositionally biased region" description="Basic residues" evidence="1">
    <location>
        <begin position="1"/>
        <end position="10"/>
    </location>
</feature>
<evidence type="ECO:0000256" key="1">
    <source>
        <dbReference type="SAM" id="MobiDB-lite"/>
    </source>
</evidence>
<feature type="compositionally biased region" description="Basic residues" evidence="1">
    <location>
        <begin position="83"/>
        <end position="93"/>
    </location>
</feature>
<evidence type="ECO:0000313" key="2">
    <source>
        <dbReference type="EMBL" id="CAA9476619.1"/>
    </source>
</evidence>
<organism evidence="2">
    <name type="scientific">uncultured Rubrobacteraceae bacterium</name>
    <dbReference type="NCBI Taxonomy" id="349277"/>
    <lineage>
        <taxon>Bacteria</taxon>
        <taxon>Bacillati</taxon>
        <taxon>Actinomycetota</taxon>
        <taxon>Rubrobacteria</taxon>
        <taxon>Rubrobacterales</taxon>
        <taxon>Rubrobacteraceae</taxon>
        <taxon>environmental samples</taxon>
    </lineage>
</organism>
<feature type="compositionally biased region" description="Basic residues" evidence="1">
    <location>
        <begin position="22"/>
        <end position="39"/>
    </location>
</feature>
<sequence>LRCQRRRGGGRRMPAGAGARPRSSRRARRPGGHELRRRSPPLPRILRRPPGDGDLPDAPALPGRLAHRAQTLGGLERPDRRLRATRLHRRRGL</sequence>
<feature type="region of interest" description="Disordered" evidence="1">
    <location>
        <begin position="1"/>
        <end position="93"/>
    </location>
</feature>
<protein>
    <submittedName>
        <fullName evidence="2">Uncharacterized protein</fullName>
    </submittedName>
</protein>
<reference evidence="2" key="1">
    <citation type="submission" date="2020-02" db="EMBL/GenBank/DDBJ databases">
        <authorList>
            <person name="Meier V. D."/>
        </authorList>
    </citation>
    <scope>NUCLEOTIDE SEQUENCE</scope>
    <source>
        <strain evidence="2">AVDCRST_MAG25</strain>
    </source>
</reference>
<accession>A0A6J4RSJ2</accession>